<dbReference type="Pfam" id="PF00928">
    <property type="entry name" value="Adap_comp_sub"/>
    <property type="match status" value="1"/>
</dbReference>
<dbReference type="GO" id="GO:0006886">
    <property type="term" value="P:intracellular protein transport"/>
    <property type="evidence" value="ECO:0007669"/>
    <property type="project" value="InterPro"/>
</dbReference>
<dbReference type="InterPro" id="IPR001392">
    <property type="entry name" value="Clathrin_mu"/>
</dbReference>
<dbReference type="OrthoDB" id="10259133at2759"/>
<dbReference type="SUPFAM" id="SSF49447">
    <property type="entry name" value="Second domain of Mu2 adaptin subunit (ap50) of ap2 adaptor"/>
    <property type="match status" value="1"/>
</dbReference>
<dbReference type="InterPro" id="IPR011012">
    <property type="entry name" value="Longin-like_dom_sf"/>
</dbReference>
<dbReference type="AlphaFoldDB" id="A0A0L0FLT3"/>
<dbReference type="InterPro" id="IPR022775">
    <property type="entry name" value="AP_mu_sigma_su"/>
</dbReference>
<dbReference type="EMBL" id="KQ242652">
    <property type="protein sequence ID" value="KNC77715.1"/>
    <property type="molecule type" value="Genomic_DNA"/>
</dbReference>
<dbReference type="PANTHER" id="PTHR10529">
    <property type="entry name" value="AP COMPLEX SUBUNIT MU"/>
    <property type="match status" value="1"/>
</dbReference>
<dbReference type="Proteomes" id="UP000054560">
    <property type="component" value="Unassembled WGS sequence"/>
</dbReference>
<dbReference type="RefSeq" id="XP_014151617.1">
    <property type="nucleotide sequence ID" value="XM_014296142.1"/>
</dbReference>
<dbReference type="InterPro" id="IPR028565">
    <property type="entry name" value="MHD"/>
</dbReference>
<evidence type="ECO:0000313" key="7">
    <source>
        <dbReference type="Proteomes" id="UP000054560"/>
    </source>
</evidence>
<dbReference type="FunFam" id="3.30.450.60:FF:000002">
    <property type="entry name" value="AP-2 complex subunit mu, putative"/>
    <property type="match status" value="1"/>
</dbReference>
<organism evidence="6 7">
    <name type="scientific">Sphaeroforma arctica JP610</name>
    <dbReference type="NCBI Taxonomy" id="667725"/>
    <lineage>
        <taxon>Eukaryota</taxon>
        <taxon>Ichthyosporea</taxon>
        <taxon>Ichthyophonida</taxon>
        <taxon>Sphaeroforma</taxon>
    </lineage>
</organism>
<protein>
    <submittedName>
        <fullName evidence="6">AP-2 complex subunit mu</fullName>
    </submittedName>
</protein>
<comment type="subcellular location">
    <subcellularLocation>
        <location evidence="1">Endomembrane system</location>
    </subcellularLocation>
</comment>
<name>A0A0L0FLT3_9EUKA</name>
<dbReference type="InterPro" id="IPR050431">
    <property type="entry name" value="Adaptor_comp_med_subunit"/>
</dbReference>
<dbReference type="PROSITE" id="PS51072">
    <property type="entry name" value="MHD"/>
    <property type="match status" value="1"/>
</dbReference>
<keyword evidence="4" id="KW-0472">Membrane</keyword>
<sequence length="339" mass="38209">MTIGHTSFFHIYTGNVYVCAVTRQNVNAALVFELLRCLVEVFKDYFGDFDENSIKNNFSLMYELLDEVLDFGYPQRTESEVLKTYITQQGVKSASQSLVEPQRITMQATGAMSWRKEGIRYKLNELFIDVIETVNMLLSHQGVELSADVQGSVMINCHLSGMPECKFGVNDKLSLQSRRRGNSGSSKGVDIDDISFHQCVRLGGTDKGITFVPPDGEFELMKYRLTSKISPPFKLIPIVRDLGRTRIEAKVVVKSLYKTMLVGNNIEVRLPCPSNTARVKLSCSKGKARFKAAEQAVIWRIKKLEGQKEVTLSAEIEIVPTTDREQRVTNKAPISMKFE</sequence>
<keyword evidence="7" id="KW-1185">Reference proteome</keyword>
<evidence type="ECO:0000256" key="3">
    <source>
        <dbReference type="ARBA" id="ARBA00022927"/>
    </source>
</evidence>
<proteinExistence type="predicted"/>
<dbReference type="Pfam" id="PF01217">
    <property type="entry name" value="Clat_adaptor_s"/>
    <property type="match status" value="1"/>
</dbReference>
<dbReference type="STRING" id="667725.A0A0L0FLT3"/>
<dbReference type="GO" id="GO:0012505">
    <property type="term" value="C:endomembrane system"/>
    <property type="evidence" value="ECO:0007669"/>
    <property type="project" value="UniProtKB-SubCell"/>
</dbReference>
<dbReference type="GO" id="GO:0016192">
    <property type="term" value="P:vesicle-mediated transport"/>
    <property type="evidence" value="ECO:0007669"/>
    <property type="project" value="InterPro"/>
</dbReference>
<dbReference type="InterPro" id="IPR036168">
    <property type="entry name" value="AP2_Mu_C_sf"/>
</dbReference>
<keyword evidence="3" id="KW-0653">Protein transport</keyword>
<dbReference type="GeneID" id="25910335"/>
<dbReference type="PIRSF" id="PIRSF005992">
    <property type="entry name" value="Clathrin_mu"/>
    <property type="match status" value="1"/>
</dbReference>
<evidence type="ECO:0000259" key="5">
    <source>
        <dbReference type="PROSITE" id="PS51072"/>
    </source>
</evidence>
<dbReference type="Gene3D" id="2.60.40.1170">
    <property type="entry name" value="Mu homology domain, subdomain B"/>
    <property type="match status" value="2"/>
</dbReference>
<reference evidence="6 7" key="1">
    <citation type="submission" date="2011-02" db="EMBL/GenBank/DDBJ databases">
        <title>The Genome Sequence of Sphaeroforma arctica JP610.</title>
        <authorList>
            <consortium name="The Broad Institute Genome Sequencing Platform"/>
            <person name="Russ C."/>
            <person name="Cuomo C."/>
            <person name="Young S.K."/>
            <person name="Zeng Q."/>
            <person name="Gargeya S."/>
            <person name="Alvarado L."/>
            <person name="Berlin A."/>
            <person name="Chapman S.B."/>
            <person name="Chen Z."/>
            <person name="Freedman E."/>
            <person name="Gellesch M."/>
            <person name="Goldberg J."/>
            <person name="Griggs A."/>
            <person name="Gujja S."/>
            <person name="Heilman E."/>
            <person name="Heiman D."/>
            <person name="Howarth C."/>
            <person name="Mehta T."/>
            <person name="Neiman D."/>
            <person name="Pearson M."/>
            <person name="Roberts A."/>
            <person name="Saif S."/>
            <person name="Shea T."/>
            <person name="Shenoy N."/>
            <person name="Sisk P."/>
            <person name="Stolte C."/>
            <person name="Sykes S."/>
            <person name="White J."/>
            <person name="Yandava C."/>
            <person name="Burger G."/>
            <person name="Gray M.W."/>
            <person name="Holland P.W.H."/>
            <person name="King N."/>
            <person name="Lang F.B.F."/>
            <person name="Roger A.J."/>
            <person name="Ruiz-Trillo I."/>
            <person name="Haas B."/>
            <person name="Nusbaum C."/>
            <person name="Birren B."/>
        </authorList>
    </citation>
    <scope>NUCLEOTIDE SEQUENCE [LARGE SCALE GENOMIC DNA]</scope>
    <source>
        <strain evidence="6 7">JP610</strain>
    </source>
</reference>
<accession>A0A0L0FLT3</accession>
<keyword evidence="2" id="KW-0813">Transport</keyword>
<evidence type="ECO:0000313" key="6">
    <source>
        <dbReference type="EMBL" id="KNC77715.1"/>
    </source>
</evidence>
<dbReference type="GO" id="GO:0030131">
    <property type="term" value="C:clathrin adaptor complex"/>
    <property type="evidence" value="ECO:0007669"/>
    <property type="project" value="InterPro"/>
</dbReference>
<evidence type="ECO:0000256" key="4">
    <source>
        <dbReference type="ARBA" id="ARBA00023136"/>
    </source>
</evidence>
<feature type="domain" description="MHD" evidence="5">
    <location>
        <begin position="123"/>
        <end position="339"/>
    </location>
</feature>
<dbReference type="eggNOG" id="KOG0938">
    <property type="taxonomic scope" value="Eukaryota"/>
</dbReference>
<evidence type="ECO:0000256" key="2">
    <source>
        <dbReference type="ARBA" id="ARBA00022448"/>
    </source>
</evidence>
<gene>
    <name evidence="6" type="ORF">SARC_09831</name>
</gene>
<evidence type="ECO:0000256" key="1">
    <source>
        <dbReference type="ARBA" id="ARBA00004308"/>
    </source>
</evidence>
<feature type="non-terminal residue" evidence="6">
    <location>
        <position position="339"/>
    </location>
</feature>
<dbReference type="SUPFAM" id="SSF64356">
    <property type="entry name" value="SNARE-like"/>
    <property type="match status" value="1"/>
</dbReference>
<dbReference type="Gene3D" id="3.30.450.60">
    <property type="match status" value="1"/>
</dbReference>